<protein>
    <submittedName>
        <fullName evidence="3">Putative methylated DNA-protein cysteine methyltransferase</fullName>
    </submittedName>
</protein>
<keyword evidence="3" id="KW-0808">Transferase</keyword>
<dbReference type="CDD" id="cd06445">
    <property type="entry name" value="ATase"/>
    <property type="match status" value="1"/>
</dbReference>
<sequence length="115" mass="13014">MGINDYVSIRFNMPNFDDQIYAVLIQIPPGKVTTYGDIAKIAGFPRHARHVGKLLSSLPKDSKLPWFRVINGSGRISLKGEAFERQREKLLDDGVEVKENGAISLRRFRWDGEPS</sequence>
<accession>D0I794</accession>
<dbReference type="Pfam" id="PF01035">
    <property type="entry name" value="DNA_binding_1"/>
    <property type="match status" value="1"/>
</dbReference>
<evidence type="ECO:0000256" key="1">
    <source>
        <dbReference type="ARBA" id="ARBA00022763"/>
    </source>
</evidence>
<proteinExistence type="predicted"/>
<dbReference type="GO" id="GO:0008168">
    <property type="term" value="F:methyltransferase activity"/>
    <property type="evidence" value="ECO:0007669"/>
    <property type="project" value="UniProtKB-KW"/>
</dbReference>
<dbReference type="InterPro" id="IPR036388">
    <property type="entry name" value="WH-like_DNA-bd_sf"/>
</dbReference>
<keyword evidence="4" id="KW-1185">Reference proteome</keyword>
<gene>
    <name evidence="3" type="ORF">VHA_001616</name>
</gene>
<dbReference type="InterPro" id="IPR036217">
    <property type="entry name" value="MethylDNA_cys_MeTrfase_DNAb"/>
</dbReference>
<dbReference type="PANTHER" id="PTHR42942">
    <property type="entry name" value="6-O-METHYLGUANINE DNA METHYLTRANSFERASE"/>
    <property type="match status" value="1"/>
</dbReference>
<evidence type="ECO:0000313" key="4">
    <source>
        <dbReference type="Proteomes" id="UP000003604"/>
    </source>
</evidence>
<keyword evidence="1" id="KW-0227">DNA damage</keyword>
<dbReference type="GO" id="GO:0032259">
    <property type="term" value="P:methylation"/>
    <property type="evidence" value="ECO:0007669"/>
    <property type="project" value="UniProtKB-KW"/>
</dbReference>
<dbReference type="InterPro" id="IPR052520">
    <property type="entry name" value="ATL_DNA_repair"/>
</dbReference>
<dbReference type="Proteomes" id="UP000003604">
    <property type="component" value="Unassembled WGS sequence"/>
</dbReference>
<evidence type="ECO:0000259" key="2">
    <source>
        <dbReference type="Pfam" id="PF01035"/>
    </source>
</evidence>
<evidence type="ECO:0000313" key="3">
    <source>
        <dbReference type="EMBL" id="EEY72513.1"/>
    </source>
</evidence>
<reference evidence="3 4" key="1">
    <citation type="submission" date="2009-10" db="EMBL/GenBank/DDBJ databases">
        <authorList>
            <consortium name="Los Alamos National Laboratory (LANL)"/>
            <consortium name="National Microbial Pathogen Data Resource (NMPDR)"/>
            <person name="Saunders E.H."/>
            <person name="Munk A.C."/>
            <person name="Tapia R."/>
            <person name="Green L."/>
            <person name="Rogers Y."/>
            <person name="Detter J.C."/>
            <person name="Bruce D."/>
            <person name="Brettin T.S."/>
            <person name="Colwell R.R."/>
            <person name="Huq A."/>
            <person name="Grim C.J."/>
            <person name="Hasan N.A."/>
            <person name="Bartels D."/>
            <person name="Vonstein V."/>
        </authorList>
    </citation>
    <scope>NUCLEOTIDE SEQUENCE [LARGE SCALE GENOMIC DNA]</scope>
    <source>
        <strain evidence="3 4">CIP 101886</strain>
    </source>
</reference>
<dbReference type="AlphaFoldDB" id="D0I794"/>
<dbReference type="PANTHER" id="PTHR42942:SF1">
    <property type="entry name" value="ALKYLTRANSFERASE-LIKE PROTEIN 1"/>
    <property type="match status" value="1"/>
</dbReference>
<feature type="domain" description="Methylated-DNA-[protein]-cysteine S-methyltransferase DNA binding" evidence="2">
    <location>
        <begin position="15"/>
        <end position="94"/>
    </location>
</feature>
<dbReference type="GO" id="GO:0006281">
    <property type="term" value="P:DNA repair"/>
    <property type="evidence" value="ECO:0007669"/>
    <property type="project" value="InterPro"/>
</dbReference>
<comment type="caution">
    <text evidence="3">The sequence shown here is derived from an EMBL/GenBank/DDBJ whole genome shotgun (WGS) entry which is preliminary data.</text>
</comment>
<dbReference type="InterPro" id="IPR014048">
    <property type="entry name" value="MethylDNA_cys_MeTrfase_DNA-bd"/>
</dbReference>
<dbReference type="SUPFAM" id="SSF46767">
    <property type="entry name" value="Methylated DNA-protein cysteine methyltransferase, C-terminal domain"/>
    <property type="match status" value="1"/>
</dbReference>
<name>D0I794_GRIHO</name>
<organism evidence="3 4">
    <name type="scientific">Grimontia hollisae CIP 101886</name>
    <dbReference type="NCBI Taxonomy" id="675812"/>
    <lineage>
        <taxon>Bacteria</taxon>
        <taxon>Pseudomonadati</taxon>
        <taxon>Pseudomonadota</taxon>
        <taxon>Gammaproteobacteria</taxon>
        <taxon>Vibrionales</taxon>
        <taxon>Vibrionaceae</taxon>
        <taxon>Grimontia</taxon>
    </lineage>
</organism>
<dbReference type="Gene3D" id="1.10.10.10">
    <property type="entry name" value="Winged helix-like DNA-binding domain superfamily/Winged helix DNA-binding domain"/>
    <property type="match status" value="1"/>
</dbReference>
<keyword evidence="3" id="KW-0489">Methyltransferase</keyword>
<dbReference type="EMBL" id="ADAQ01000011">
    <property type="protein sequence ID" value="EEY72513.1"/>
    <property type="molecule type" value="Genomic_DNA"/>
</dbReference>
<dbReference type="eggNOG" id="COG3695">
    <property type="taxonomic scope" value="Bacteria"/>
</dbReference>